<dbReference type="AlphaFoldDB" id="A0A0B6Y3S9"/>
<feature type="non-terminal residue" evidence="1">
    <location>
        <position position="1"/>
    </location>
</feature>
<protein>
    <submittedName>
        <fullName evidence="1">Uncharacterized protein</fullName>
    </submittedName>
</protein>
<evidence type="ECO:0000313" key="1">
    <source>
        <dbReference type="EMBL" id="CEK50481.1"/>
    </source>
</evidence>
<proteinExistence type="predicted"/>
<organism evidence="1">
    <name type="scientific">Arion vulgaris</name>
    <dbReference type="NCBI Taxonomy" id="1028688"/>
    <lineage>
        <taxon>Eukaryota</taxon>
        <taxon>Metazoa</taxon>
        <taxon>Spiralia</taxon>
        <taxon>Lophotrochozoa</taxon>
        <taxon>Mollusca</taxon>
        <taxon>Gastropoda</taxon>
        <taxon>Heterobranchia</taxon>
        <taxon>Euthyneura</taxon>
        <taxon>Panpulmonata</taxon>
        <taxon>Eupulmonata</taxon>
        <taxon>Stylommatophora</taxon>
        <taxon>Helicina</taxon>
        <taxon>Arionoidea</taxon>
        <taxon>Arionidae</taxon>
        <taxon>Arion</taxon>
    </lineage>
</organism>
<accession>A0A0B6Y3S9</accession>
<gene>
    <name evidence="1" type="primary">ORF10872</name>
</gene>
<sequence length="67" mass="7466">SNLFVTHESLSGREQTPQHTYDGFPNVIFRLQTFVGISTDNDFCQGSCVSAETFKFSAVKVSFMPLT</sequence>
<reference evidence="1" key="1">
    <citation type="submission" date="2014-12" db="EMBL/GenBank/DDBJ databases">
        <title>Insight into the proteome of Arion vulgaris.</title>
        <authorList>
            <person name="Aradska J."/>
            <person name="Bulat T."/>
            <person name="Smidak R."/>
            <person name="Sarate P."/>
            <person name="Gangsoo J."/>
            <person name="Sialana F."/>
            <person name="Bilban M."/>
            <person name="Lubec G."/>
        </authorList>
    </citation>
    <scope>NUCLEOTIDE SEQUENCE</scope>
    <source>
        <tissue evidence="1">Skin</tissue>
    </source>
</reference>
<name>A0A0B6Y3S9_9EUPU</name>
<dbReference type="EMBL" id="HACG01003616">
    <property type="protein sequence ID" value="CEK50481.1"/>
    <property type="molecule type" value="Transcribed_RNA"/>
</dbReference>